<dbReference type="PROSITE" id="PS50048">
    <property type="entry name" value="ZN2_CY6_FUNGAL_2"/>
    <property type="match status" value="1"/>
</dbReference>
<dbReference type="SUPFAM" id="SSF57701">
    <property type="entry name" value="Zn2/Cys6 DNA-binding domain"/>
    <property type="match status" value="1"/>
</dbReference>
<feature type="compositionally biased region" description="Polar residues" evidence="2">
    <location>
        <begin position="87"/>
        <end position="99"/>
    </location>
</feature>
<keyword evidence="1" id="KW-0539">Nucleus</keyword>
<feature type="region of interest" description="Disordered" evidence="2">
    <location>
        <begin position="123"/>
        <end position="151"/>
    </location>
</feature>
<feature type="region of interest" description="Disordered" evidence="2">
    <location>
        <begin position="329"/>
        <end position="350"/>
    </location>
</feature>
<dbReference type="Gene3D" id="4.10.240.10">
    <property type="entry name" value="Zn(2)-C6 fungal-type DNA-binding domain"/>
    <property type="match status" value="1"/>
</dbReference>
<gene>
    <name evidence="4" type="ORF">IWZ03DRAFT_123957</name>
</gene>
<dbReference type="InterPro" id="IPR050797">
    <property type="entry name" value="Carb_Metab_Trans_Reg"/>
</dbReference>
<organism evidence="4 5">
    <name type="scientific">Phyllosticta citriasiana</name>
    <dbReference type="NCBI Taxonomy" id="595635"/>
    <lineage>
        <taxon>Eukaryota</taxon>
        <taxon>Fungi</taxon>
        <taxon>Dikarya</taxon>
        <taxon>Ascomycota</taxon>
        <taxon>Pezizomycotina</taxon>
        <taxon>Dothideomycetes</taxon>
        <taxon>Dothideomycetes incertae sedis</taxon>
        <taxon>Botryosphaeriales</taxon>
        <taxon>Phyllostictaceae</taxon>
        <taxon>Phyllosticta</taxon>
    </lineage>
</organism>
<evidence type="ECO:0000313" key="5">
    <source>
        <dbReference type="Proteomes" id="UP001363622"/>
    </source>
</evidence>
<feature type="region of interest" description="Disordered" evidence="2">
    <location>
        <begin position="48"/>
        <end position="99"/>
    </location>
</feature>
<feature type="region of interest" description="Disordered" evidence="2">
    <location>
        <begin position="271"/>
        <end position="296"/>
    </location>
</feature>
<sequence length="350" mass="37502">MKTSRTYRTNKACDNCHSQQKRCTNDPTNLKVPCLRCRSLGSRCTYTRIPSGHRQRRHIHRGSTPLSPSPPSPPISTTGSVCRPRGRSTTPSSLSQSLVKLSDADPARYRALVRQILDATHATGDEPDGLLAESSDSDTNDSVRGLDPSPKKDTVLAVEQTDHAASAGQFVDDLSLNMAASTFPSPQSPLPGARQEGSFTVSQALTTSNHGPAAVHNLQGGVDMAGNGPPYSGPGDLLNILDFHGCIDWQSFFWKLGVPCVFPILPANNAGPASVGQSQDGTSMQTPPVSEKPSSFDWQKCELNNLDLEDLDWDSLDWDNLDLPGLDEVLESDAQLSDTPGVGNGDDGNK</sequence>
<evidence type="ECO:0000256" key="1">
    <source>
        <dbReference type="ARBA" id="ARBA00023242"/>
    </source>
</evidence>
<keyword evidence="5" id="KW-1185">Reference proteome</keyword>
<dbReference type="InterPro" id="IPR036864">
    <property type="entry name" value="Zn2-C6_fun-type_DNA-bd_sf"/>
</dbReference>
<evidence type="ECO:0000256" key="2">
    <source>
        <dbReference type="SAM" id="MobiDB-lite"/>
    </source>
</evidence>
<reference evidence="4 5" key="1">
    <citation type="submission" date="2024-04" db="EMBL/GenBank/DDBJ databases">
        <title>Phyllosticta paracitricarpa is synonymous to the EU quarantine fungus P. citricarpa based on phylogenomic analyses.</title>
        <authorList>
            <consortium name="Lawrence Berkeley National Laboratory"/>
            <person name="Van Ingen-Buijs V.A."/>
            <person name="Van Westerhoven A.C."/>
            <person name="Haridas S."/>
            <person name="Skiadas P."/>
            <person name="Martin F."/>
            <person name="Groenewald J.Z."/>
            <person name="Crous P.W."/>
            <person name="Seidl M.F."/>
        </authorList>
    </citation>
    <scope>NUCLEOTIDE SEQUENCE [LARGE SCALE GENOMIC DNA]</scope>
    <source>
        <strain evidence="4 5">CBS 123371</strain>
    </source>
</reference>
<evidence type="ECO:0000313" key="4">
    <source>
        <dbReference type="EMBL" id="KAK7508771.1"/>
    </source>
</evidence>
<name>A0ABR1K7A2_9PEZI</name>
<feature type="compositionally biased region" description="Polar residues" evidence="2">
    <location>
        <begin position="275"/>
        <end position="296"/>
    </location>
</feature>
<dbReference type="EMBL" id="JBBPHU010000026">
    <property type="protein sequence ID" value="KAK7508771.1"/>
    <property type="molecule type" value="Genomic_DNA"/>
</dbReference>
<dbReference type="Proteomes" id="UP001363622">
    <property type="component" value="Unassembled WGS sequence"/>
</dbReference>
<protein>
    <recommendedName>
        <fullName evidence="3">Zn(2)-C6 fungal-type domain-containing protein</fullName>
    </recommendedName>
</protein>
<accession>A0ABR1K7A2</accession>
<feature type="compositionally biased region" description="Basic residues" evidence="2">
    <location>
        <begin position="51"/>
        <end position="61"/>
    </location>
</feature>
<dbReference type="CDD" id="cd00067">
    <property type="entry name" value="GAL4"/>
    <property type="match status" value="1"/>
</dbReference>
<dbReference type="SMART" id="SM00066">
    <property type="entry name" value="GAL4"/>
    <property type="match status" value="1"/>
</dbReference>
<feature type="domain" description="Zn(2)-C6 fungal-type" evidence="3">
    <location>
        <begin position="12"/>
        <end position="46"/>
    </location>
</feature>
<comment type="caution">
    <text evidence="4">The sequence shown here is derived from an EMBL/GenBank/DDBJ whole genome shotgun (WGS) entry which is preliminary data.</text>
</comment>
<dbReference type="InterPro" id="IPR001138">
    <property type="entry name" value="Zn2Cys6_DnaBD"/>
</dbReference>
<dbReference type="PROSITE" id="PS00463">
    <property type="entry name" value="ZN2_CY6_FUNGAL_1"/>
    <property type="match status" value="1"/>
</dbReference>
<dbReference type="PANTHER" id="PTHR31668">
    <property type="entry name" value="GLUCOSE TRANSPORT TRANSCRIPTION REGULATOR RGT1-RELATED-RELATED"/>
    <property type="match status" value="1"/>
</dbReference>
<evidence type="ECO:0000259" key="3">
    <source>
        <dbReference type="PROSITE" id="PS50048"/>
    </source>
</evidence>
<dbReference type="Pfam" id="PF00172">
    <property type="entry name" value="Zn_clus"/>
    <property type="match status" value="1"/>
</dbReference>
<proteinExistence type="predicted"/>